<dbReference type="GO" id="GO:0009378">
    <property type="term" value="F:four-way junction helicase activity"/>
    <property type="evidence" value="ECO:0007669"/>
    <property type="project" value="TreeGrafter"/>
</dbReference>
<evidence type="ECO:0000256" key="9">
    <source>
        <dbReference type="ARBA" id="ARBA00034617"/>
    </source>
</evidence>
<dbReference type="Pfam" id="PF00271">
    <property type="entry name" value="Helicase_C"/>
    <property type="match status" value="1"/>
</dbReference>
<keyword evidence="5 10" id="KW-0347">Helicase</keyword>
<feature type="compositionally biased region" description="Polar residues" evidence="12">
    <location>
        <begin position="12"/>
        <end position="21"/>
    </location>
</feature>
<dbReference type="InterPro" id="IPR004589">
    <property type="entry name" value="DNA_helicase_ATP-dep_RecQ"/>
</dbReference>
<evidence type="ECO:0000256" key="3">
    <source>
        <dbReference type="ARBA" id="ARBA00022741"/>
    </source>
</evidence>
<dbReference type="GO" id="GO:0003677">
    <property type="term" value="F:DNA binding"/>
    <property type="evidence" value="ECO:0007669"/>
    <property type="project" value="UniProtKB-KW"/>
</dbReference>
<feature type="region of interest" description="Disordered" evidence="12">
    <location>
        <begin position="1"/>
        <end position="21"/>
    </location>
</feature>
<evidence type="ECO:0000256" key="10">
    <source>
        <dbReference type="RuleBase" id="RU364117"/>
    </source>
</evidence>
<comment type="subcellular location">
    <subcellularLocation>
        <location evidence="10">Nucleus</location>
    </subcellularLocation>
</comment>
<dbReference type="InterPro" id="IPR001650">
    <property type="entry name" value="Helicase_C-like"/>
</dbReference>
<keyword evidence="7" id="KW-0238">DNA-binding</keyword>
<evidence type="ECO:0000313" key="16">
    <source>
        <dbReference type="Proteomes" id="UP000249723"/>
    </source>
</evidence>
<comment type="catalytic activity">
    <reaction evidence="10">
        <text>ATP + H2O = ADP + phosphate + H(+)</text>
        <dbReference type="Rhea" id="RHEA:13065"/>
        <dbReference type="ChEBI" id="CHEBI:15377"/>
        <dbReference type="ChEBI" id="CHEBI:15378"/>
        <dbReference type="ChEBI" id="CHEBI:30616"/>
        <dbReference type="ChEBI" id="CHEBI:43474"/>
        <dbReference type="ChEBI" id="CHEBI:456216"/>
    </reaction>
</comment>
<feature type="compositionally biased region" description="Acidic residues" evidence="12">
    <location>
        <begin position="75"/>
        <end position="84"/>
    </location>
</feature>
<keyword evidence="8" id="KW-0413">Isomerase</keyword>
<dbReference type="GO" id="GO:0046872">
    <property type="term" value="F:metal ion binding"/>
    <property type="evidence" value="ECO:0007669"/>
    <property type="project" value="UniProtKB-KW"/>
</dbReference>
<comment type="similarity">
    <text evidence="1 10">Belongs to the helicase family. RecQ subfamily.</text>
</comment>
<keyword evidence="3 10" id="KW-0547">Nucleotide-binding</keyword>
<dbReference type="Pfam" id="PF00270">
    <property type="entry name" value="DEAD"/>
    <property type="match status" value="1"/>
</dbReference>
<reference evidence="16" key="1">
    <citation type="submission" date="2016-10" db="EMBL/GenBank/DDBJ databases">
        <authorList>
            <person name="Jeantristanb JTB J.-T."/>
            <person name="Ricardo R."/>
        </authorList>
    </citation>
    <scope>NUCLEOTIDE SEQUENCE [LARGE SCALE GENOMIC DNA]</scope>
</reference>
<keyword evidence="11" id="KW-0175">Coiled coil</keyword>
<dbReference type="GO" id="GO:0043138">
    <property type="term" value="F:3'-5' DNA helicase activity"/>
    <property type="evidence" value="ECO:0007669"/>
    <property type="project" value="UniProtKB-EC"/>
</dbReference>
<keyword evidence="16" id="KW-1185">Reference proteome</keyword>
<gene>
    <name evidence="15" type="ORF">BZ3500_MVSOF-1268-A1-R1_CHR9G10760</name>
</gene>
<dbReference type="SMART" id="SM00490">
    <property type="entry name" value="HELICc"/>
    <property type="match status" value="1"/>
</dbReference>
<dbReference type="PROSITE" id="PS51192">
    <property type="entry name" value="HELICASE_ATP_BIND_1"/>
    <property type="match status" value="1"/>
</dbReference>
<dbReference type="GO" id="GO:0005524">
    <property type="term" value="F:ATP binding"/>
    <property type="evidence" value="ECO:0007669"/>
    <property type="project" value="UniProtKB-KW"/>
</dbReference>
<feature type="compositionally biased region" description="Low complexity" evidence="12">
    <location>
        <begin position="33"/>
        <end position="48"/>
    </location>
</feature>
<keyword evidence="4 10" id="KW-0378">Hydrolase</keyword>
<evidence type="ECO:0000256" key="8">
    <source>
        <dbReference type="ARBA" id="ARBA00023235"/>
    </source>
</evidence>
<dbReference type="GO" id="GO:0016887">
    <property type="term" value="F:ATP hydrolysis activity"/>
    <property type="evidence" value="ECO:0007669"/>
    <property type="project" value="RHEA"/>
</dbReference>
<dbReference type="GO" id="GO:0005694">
    <property type="term" value="C:chromosome"/>
    <property type="evidence" value="ECO:0007669"/>
    <property type="project" value="TreeGrafter"/>
</dbReference>
<dbReference type="OrthoDB" id="10261556at2759"/>
<evidence type="ECO:0000256" key="4">
    <source>
        <dbReference type="ARBA" id="ARBA00022801"/>
    </source>
</evidence>
<dbReference type="GO" id="GO:0000724">
    <property type="term" value="P:double-strand break repair via homologous recombination"/>
    <property type="evidence" value="ECO:0007669"/>
    <property type="project" value="TreeGrafter"/>
</dbReference>
<comment type="catalytic activity">
    <reaction evidence="9 10">
        <text>Couples ATP hydrolysis with the unwinding of duplex DNA by translocating in the 3'-5' direction.</text>
        <dbReference type="EC" id="5.6.2.4"/>
    </reaction>
</comment>
<dbReference type="EC" id="5.6.2.4" evidence="10"/>
<dbReference type="PROSITE" id="PS51194">
    <property type="entry name" value="HELICASE_CTER"/>
    <property type="match status" value="1"/>
</dbReference>
<feature type="compositionally biased region" description="Acidic residues" evidence="12">
    <location>
        <begin position="904"/>
        <end position="915"/>
    </location>
</feature>
<feature type="domain" description="Helicase C-terminal" evidence="14">
    <location>
        <begin position="489"/>
        <end position="643"/>
    </location>
</feature>
<dbReference type="PANTHER" id="PTHR13710:SF105">
    <property type="entry name" value="ATP-DEPENDENT DNA HELICASE Q1"/>
    <property type="match status" value="1"/>
</dbReference>
<dbReference type="Pfam" id="PF16124">
    <property type="entry name" value="RecQ_Zn_bind"/>
    <property type="match status" value="1"/>
</dbReference>
<dbReference type="NCBIfam" id="TIGR00614">
    <property type="entry name" value="recQ_fam"/>
    <property type="match status" value="1"/>
</dbReference>
<evidence type="ECO:0000256" key="2">
    <source>
        <dbReference type="ARBA" id="ARBA00022723"/>
    </source>
</evidence>
<feature type="coiled-coil region" evidence="11">
    <location>
        <begin position="156"/>
        <end position="190"/>
    </location>
</feature>
<dbReference type="EMBL" id="FMWP01000107">
    <property type="protein sequence ID" value="SDA00642.1"/>
    <property type="molecule type" value="Genomic_DNA"/>
</dbReference>
<sequence length="927" mass="101209">MSNSRYAPAPSVDTQRARPTTTFRSAAAVLAAEAANRRASGSSSNGARTLRDLPPTSTFAAQNGHQKQQTITILSDDDDDDEKDTLDEEMEEICAPPRAVLDPSSIGVVQGHPIGNDQDDGDEEEAIKKVGYTFLPSSHDPILRWAQWLTIEYVTLAQLEDELESIDSQLSKLQELRRVIQRDYDTLRRKLDAKNTQISSYSNGETLQNRQLGREAGVTDYTRSDFEWSKRIRATARQVFGIDSFRHSQEAVINAGFVGRDIVCIMPTGGGKSLTYQLPAIMASRGTTVVITPLISLMDDQCFNLRQLGVNAEMLNASTTSEDQRWIMKRLVGNSQAASTNKKGKAKAELQDSELGIKDLIKLVYVTPERIDKSKTFVNTLSKMYDAGLIVRFVIDEAHCVSTMGMDYRPSYLALKRLKALFPTTPITATTATAPAHVVADMIKTLTLPSRTSPGNAAQPNTTVMFTSPLFRPNLRFSVVPKPPSAAAQTQAIVDEILTSHSNDIGIVYCLSRNDTENVTKALHDLSKGQIRAAIYHAGLDDGEKLRVYDRWRKGQIKVVVATSASFGLGIDNPSVRFVIHHSPPKSMSSLSQEAGRAGRDGNLADCILFWRAADASRLSTLIVDEFRSGGKERLYEMIQYAEDLKTCRKLAFAKSFDGGAQASNKTAARFDEGPDADRPCGNCDNCLRDPSTVASVGVSLEAYRALRIMSAADAASGTLTLTQACDLVRGLGKGAITTTSNDTRGKVNKGKTNIDVDSVAGGKVGLNKDQTEQLLVRLMIEGYLSEHFHTTGYATTSYLRPRPLATRFTRFTPEQISQSQGEDLPISIVLEVRKDGKKGTSTSKGGKRKLSPSSTAAAKKKLKKSGIETIELDDDDEDEEGEGGDDDDDDDPELEPAVGYSQEEPDDDELEAATDADGWQVWSSAS</sequence>
<dbReference type="PANTHER" id="PTHR13710">
    <property type="entry name" value="DNA HELICASE RECQ FAMILY MEMBER"/>
    <property type="match status" value="1"/>
</dbReference>
<dbReference type="SUPFAM" id="SSF52540">
    <property type="entry name" value="P-loop containing nucleoside triphosphate hydrolases"/>
    <property type="match status" value="1"/>
</dbReference>
<feature type="domain" description="Helicase ATP-binding" evidence="13">
    <location>
        <begin position="253"/>
        <end position="452"/>
    </location>
</feature>
<feature type="region of interest" description="Disordered" evidence="12">
    <location>
        <begin position="33"/>
        <end position="84"/>
    </location>
</feature>
<dbReference type="Gene3D" id="1.10.10.10">
    <property type="entry name" value="Winged helix-like DNA-binding domain superfamily/Winged helix DNA-binding domain"/>
    <property type="match status" value="1"/>
</dbReference>
<evidence type="ECO:0000256" key="6">
    <source>
        <dbReference type="ARBA" id="ARBA00022840"/>
    </source>
</evidence>
<evidence type="ECO:0000256" key="11">
    <source>
        <dbReference type="SAM" id="Coils"/>
    </source>
</evidence>
<dbReference type="InterPro" id="IPR036388">
    <property type="entry name" value="WH-like_DNA-bd_sf"/>
</dbReference>
<feature type="compositionally biased region" description="Polar residues" evidence="12">
    <location>
        <begin position="55"/>
        <end position="73"/>
    </location>
</feature>
<keyword evidence="2" id="KW-0479">Metal-binding</keyword>
<dbReference type="Gene3D" id="3.40.50.300">
    <property type="entry name" value="P-loop containing nucleotide triphosphate hydrolases"/>
    <property type="match status" value="2"/>
</dbReference>
<feature type="compositionally biased region" description="Acidic residues" evidence="12">
    <location>
        <begin position="871"/>
        <end position="895"/>
    </location>
</feature>
<dbReference type="SMART" id="SM00487">
    <property type="entry name" value="DEXDc"/>
    <property type="match status" value="1"/>
</dbReference>
<dbReference type="Proteomes" id="UP000249723">
    <property type="component" value="Unassembled WGS sequence"/>
</dbReference>
<dbReference type="InterPro" id="IPR032284">
    <property type="entry name" value="RecQ_Zn-bd"/>
</dbReference>
<evidence type="ECO:0000256" key="7">
    <source>
        <dbReference type="ARBA" id="ARBA00023125"/>
    </source>
</evidence>
<accession>A0A2X0KAH4</accession>
<name>A0A2X0KAH4_9BASI</name>
<evidence type="ECO:0000259" key="14">
    <source>
        <dbReference type="PROSITE" id="PS51194"/>
    </source>
</evidence>
<dbReference type="AlphaFoldDB" id="A0A2X0KAH4"/>
<feature type="region of interest" description="Disordered" evidence="12">
    <location>
        <begin position="836"/>
        <end position="927"/>
    </location>
</feature>
<evidence type="ECO:0000256" key="5">
    <source>
        <dbReference type="ARBA" id="ARBA00022806"/>
    </source>
</evidence>
<evidence type="ECO:0000256" key="1">
    <source>
        <dbReference type="ARBA" id="ARBA00005446"/>
    </source>
</evidence>
<evidence type="ECO:0000259" key="13">
    <source>
        <dbReference type="PROSITE" id="PS51192"/>
    </source>
</evidence>
<organism evidence="15 16">
    <name type="scientific">Microbotryum saponariae</name>
    <dbReference type="NCBI Taxonomy" id="289078"/>
    <lineage>
        <taxon>Eukaryota</taxon>
        <taxon>Fungi</taxon>
        <taxon>Dikarya</taxon>
        <taxon>Basidiomycota</taxon>
        <taxon>Pucciniomycotina</taxon>
        <taxon>Microbotryomycetes</taxon>
        <taxon>Microbotryales</taxon>
        <taxon>Microbotryaceae</taxon>
        <taxon>Microbotryum</taxon>
    </lineage>
</organism>
<evidence type="ECO:0000256" key="12">
    <source>
        <dbReference type="SAM" id="MobiDB-lite"/>
    </source>
</evidence>
<evidence type="ECO:0000313" key="15">
    <source>
        <dbReference type="EMBL" id="SDA00642.1"/>
    </source>
</evidence>
<keyword evidence="10" id="KW-0539">Nucleus</keyword>
<protein>
    <recommendedName>
        <fullName evidence="10">ATP-dependent DNA helicase</fullName>
        <ecNumber evidence="10">5.6.2.4</ecNumber>
    </recommendedName>
</protein>
<dbReference type="GO" id="GO:0005737">
    <property type="term" value="C:cytoplasm"/>
    <property type="evidence" value="ECO:0007669"/>
    <property type="project" value="TreeGrafter"/>
</dbReference>
<dbReference type="InterPro" id="IPR027417">
    <property type="entry name" value="P-loop_NTPase"/>
</dbReference>
<proteinExistence type="inferred from homology"/>
<dbReference type="STRING" id="289078.A0A2X0KAH4"/>
<dbReference type="InterPro" id="IPR014001">
    <property type="entry name" value="Helicase_ATP-bd"/>
</dbReference>
<dbReference type="InterPro" id="IPR011545">
    <property type="entry name" value="DEAD/DEAH_box_helicase_dom"/>
</dbReference>
<dbReference type="GO" id="GO:0005634">
    <property type="term" value="C:nucleus"/>
    <property type="evidence" value="ECO:0007669"/>
    <property type="project" value="UniProtKB-SubCell"/>
</dbReference>
<keyword evidence="6 10" id="KW-0067">ATP-binding</keyword>